<protein>
    <submittedName>
        <fullName evidence="1">Uncharacterized protein</fullName>
    </submittedName>
</protein>
<dbReference type="Proteomes" id="UP000176300">
    <property type="component" value="Unassembled WGS sequence"/>
</dbReference>
<dbReference type="AlphaFoldDB" id="A0A1F6NDA7"/>
<proteinExistence type="predicted"/>
<organism evidence="1 2">
    <name type="scientific">Candidatus Magasanikbacteria bacterium RIFOXYB1_FULL_40_15</name>
    <dbReference type="NCBI Taxonomy" id="1798697"/>
    <lineage>
        <taxon>Bacteria</taxon>
        <taxon>Candidatus Magasanikiibacteriota</taxon>
    </lineage>
</organism>
<evidence type="ECO:0000313" key="2">
    <source>
        <dbReference type="Proteomes" id="UP000176300"/>
    </source>
</evidence>
<comment type="caution">
    <text evidence="1">The sequence shown here is derived from an EMBL/GenBank/DDBJ whole genome shotgun (WGS) entry which is preliminary data.</text>
</comment>
<accession>A0A1F6NDA7</accession>
<reference evidence="1 2" key="1">
    <citation type="journal article" date="2016" name="Nat. Commun.">
        <title>Thousands of microbial genomes shed light on interconnected biogeochemical processes in an aquifer system.</title>
        <authorList>
            <person name="Anantharaman K."/>
            <person name="Brown C.T."/>
            <person name="Hug L.A."/>
            <person name="Sharon I."/>
            <person name="Castelle C.J."/>
            <person name="Probst A.J."/>
            <person name="Thomas B.C."/>
            <person name="Singh A."/>
            <person name="Wilkins M.J."/>
            <person name="Karaoz U."/>
            <person name="Brodie E.L."/>
            <person name="Williams K.H."/>
            <person name="Hubbard S.S."/>
            <person name="Banfield J.F."/>
        </authorList>
    </citation>
    <scope>NUCLEOTIDE SEQUENCE [LARGE SCALE GENOMIC DNA]</scope>
</reference>
<sequence>MSIPKVKFTNISLKAEIDGLYGFLFENDMGWGKYIIRKHPKIKYVLSLKTKKERILFFKKYIIDFRKENADRIEANKIKYNKKWQMIENKYFKLLSGIMDIDWPKNRKIITAEISINTICPRFLDEWSFSIFYNYKKLSHAMETIMHETCHFLYFEKWKKIYPNMDIKKFESPYIEWHLSEIFAPVILNDFRVQKLLKQKAFFYPEHEKIKIDNKKATAYFTDLYIKNMKKGGNFEEFLKQAYKVIKENKKLFDI</sequence>
<evidence type="ECO:0000313" key="1">
    <source>
        <dbReference type="EMBL" id="OGH81904.1"/>
    </source>
</evidence>
<name>A0A1F6NDA7_9BACT</name>
<dbReference type="STRING" id="1798697.A2373_04280"/>
<gene>
    <name evidence="1" type="ORF">A2373_04280</name>
</gene>
<dbReference type="EMBL" id="MFQS01000054">
    <property type="protein sequence ID" value="OGH81904.1"/>
    <property type="molecule type" value="Genomic_DNA"/>
</dbReference>